<dbReference type="PIR" id="T25043">
    <property type="entry name" value="T25043"/>
</dbReference>
<dbReference type="OrthoDB" id="5813107at2759"/>
<evidence type="ECO:0000313" key="3">
    <source>
        <dbReference type="EMBL" id="CAA92693.3"/>
    </source>
</evidence>
<dbReference type="EMBL" id="BX284602">
    <property type="protein sequence ID" value="CAA92693.3"/>
    <property type="molecule type" value="Genomic_DNA"/>
</dbReference>
<feature type="region of interest" description="Disordered" evidence="1">
    <location>
        <begin position="1012"/>
        <end position="1068"/>
    </location>
</feature>
<evidence type="ECO:0000313" key="5">
    <source>
        <dbReference type="WormBase" id="T21B10.3"/>
    </source>
</evidence>
<dbReference type="PaxDb" id="6239-T21B10.3"/>
<dbReference type="Proteomes" id="UP000001940">
    <property type="component" value="Chromosome II"/>
</dbReference>
<name>Q22624_CAEEL</name>
<evidence type="ECO:0000313" key="4">
    <source>
        <dbReference type="Proteomes" id="UP000001940"/>
    </source>
</evidence>
<dbReference type="WormBase" id="T21B10.3">
    <property type="protein sequence ID" value="CE52205"/>
    <property type="gene ID" value="WBGene00011885"/>
</dbReference>
<dbReference type="eggNOG" id="ENOG502SVKN">
    <property type="taxonomic scope" value="Eukaryota"/>
</dbReference>
<feature type="compositionally biased region" description="Polar residues" evidence="1">
    <location>
        <begin position="1043"/>
        <end position="1057"/>
    </location>
</feature>
<feature type="region of interest" description="Disordered" evidence="1">
    <location>
        <begin position="919"/>
        <end position="1000"/>
    </location>
</feature>
<feature type="compositionally biased region" description="Basic and acidic residues" evidence="1">
    <location>
        <begin position="1012"/>
        <end position="1042"/>
    </location>
</feature>
<protein>
    <submittedName>
        <fullName evidence="3">THO complex subunit 2</fullName>
    </submittedName>
</protein>
<feature type="domain" description="Edg1 TPR repeats region" evidence="2">
    <location>
        <begin position="195"/>
        <end position="595"/>
    </location>
</feature>
<organism evidence="3 4">
    <name type="scientific">Caenorhabditis elegans</name>
    <dbReference type="NCBI Taxonomy" id="6239"/>
    <lineage>
        <taxon>Eukaryota</taxon>
        <taxon>Metazoa</taxon>
        <taxon>Ecdysozoa</taxon>
        <taxon>Nematoda</taxon>
        <taxon>Chromadorea</taxon>
        <taxon>Rhabditida</taxon>
        <taxon>Rhabditina</taxon>
        <taxon>Rhabditomorpha</taxon>
        <taxon>Rhabditoidea</taxon>
        <taxon>Rhabditidae</taxon>
        <taxon>Peloderinae</taxon>
        <taxon>Caenorhabditis</taxon>
    </lineage>
</organism>
<evidence type="ECO:0000256" key="1">
    <source>
        <dbReference type="SAM" id="MobiDB-lite"/>
    </source>
</evidence>
<sequence length="1184" mass="137165">MNNPEESAVTDLRKFTNLVLNGLVDEEATAAALIRYQFQQRTIKDVVRRGSEDPELKAQICDLLNHLVIYLNEEIVETSSKACPDGMDDRHFVQLEKRMHLMFEVYLAMNVVPDYLIPDLTKHVDASREAVKYSYSLCKDYYRWKELPLTLKEFFLDEKEEVKAVVDEPEPTMFARDDGVVSSLAHEKAQSDEDGKKKQFVAKTEKVLNNYRAKNPDYRTMRELINAKTKFRLEGIYCDSLIDDFISVWDMAIDIEPVKTEDKFAFTSLLKKVFLMMVDKRRNDFASKILDKYNNDASGVLPCLDNFVENFQTGLTAAINNLPLDANVLSNNMELFEKAKDPIIWYLLISPAYTVQQILLICVDNKGYVPLVSRIFRAIPTLFERSVNLTPMHFEGFKTQKLLITILHRVFIIGRTTWTSASQWENAAMMTMSFAKERKRKEGQPEKVEDKALLDSFSLVNFALNELFKDYRKPLKAVEIFVKMLQRLLANNNNARMLTNYQFSSSFFDDGNNYLPTSIIMLLMFDLLVEYDGQSNEVCDGARDILKSVSGRLNNDNIIFDTDTCRHLIDEKLNYAPWWIKYSICSWFSSSLQNPKKQVPSGVYKTIAEQHLDEFEQIKPEEVSTVSDCYFRSLFELGLFDVDLAIELLQYGHVAKFESSVVEKIALALVDSYGKKMSKRSGGLDIGKLIISMLQKFDPIRELAPLKSYSSSYLESVKKIEHILVLFMAARIAKEKQLSAARVRTDDTIQTAYDEVISLNQVSDQLMDIFCETTKAHVDKEVMEVEQMRREVEVLLFSTPGTTPNQFKAMVEKENREQSLALQLSMIYLNCSYFCRLYQQVPIKLQQLMNSTLEKQFDSQKFLAKKVMDDVLTEKRKTEVVYAFVDTPVEPTPNEDNIQPVKPAELFRPPVVENVSVESTTYNSNGGGYRQGRYQTGYQGKNRRSNFEQPTSSRGSGRSDRTYAYKGNRFQPVNDSHVFAPRERENVYQNSSHDRDIPRNDYSEYDQEKLYLDDKQPRFHSENRNSNDVRRYSESKDSKYDNKNWNNRSSRWPSESEYSQEDSENRHLDQTIQSVRKFSYRENQQKHNRPGTSSASPPKNQEWKQHQQQKKSFGGGFGENGNKFNGNSRKQPERKPRYTSSNFYEQDEDSLQLLKPDRNELAQAMGLNDPPNPPKPRRSEWTRR</sequence>
<evidence type="ECO:0000259" key="2">
    <source>
        <dbReference type="Pfam" id="PF24293"/>
    </source>
</evidence>
<reference evidence="3 4" key="1">
    <citation type="journal article" date="1998" name="Science">
        <title>Genome sequence of the nematode C. elegans: a platform for investigating biology.</title>
        <authorList>
            <consortium name="The C. elegans sequencing consortium"/>
            <person name="Sulson J.E."/>
            <person name="Waterston R."/>
        </authorList>
    </citation>
    <scope>NUCLEOTIDE SEQUENCE [LARGE SCALE GENOMIC DNA]</scope>
    <source>
        <strain evidence="3 4">Bristol N2</strain>
    </source>
</reference>
<evidence type="ECO:0007829" key="6">
    <source>
        <dbReference type="PeptideAtlas" id="Q22624"/>
    </source>
</evidence>
<gene>
    <name evidence="3" type="ORF">CELE_T21B10.3</name>
    <name evidence="3 5" type="ORF">T21B10.3</name>
</gene>
<dbReference type="FunCoup" id="Q22624">
    <property type="interactions" value="287"/>
</dbReference>
<dbReference type="AlphaFoldDB" id="Q22624"/>
<keyword evidence="4" id="KW-1185">Reference proteome</keyword>
<accession>Q22624</accession>
<feature type="region of interest" description="Disordered" evidence="1">
    <location>
        <begin position="1082"/>
        <end position="1184"/>
    </location>
</feature>
<feature type="compositionally biased region" description="Polar residues" evidence="1">
    <location>
        <begin position="1090"/>
        <end position="1099"/>
    </location>
</feature>
<dbReference type="InterPro" id="IPR056581">
    <property type="entry name" value="TPR_Edg1"/>
</dbReference>
<dbReference type="Bgee" id="WBGene00011885">
    <property type="expression patterns" value="Expressed in adult organism and 4 other cell types or tissues"/>
</dbReference>
<keyword evidence="6" id="KW-1267">Proteomics identification</keyword>
<dbReference type="UCSC" id="T21B10.3">
    <property type="organism name" value="c. elegans"/>
</dbReference>
<dbReference type="Pfam" id="PF24293">
    <property type="entry name" value="TPR_Edg1"/>
    <property type="match status" value="1"/>
</dbReference>
<feature type="compositionally biased region" description="Basic and acidic residues" evidence="1">
    <location>
        <begin position="980"/>
        <end position="1000"/>
    </location>
</feature>
<dbReference type="PIR" id="D88250">
    <property type="entry name" value="D88250"/>
</dbReference>
<dbReference type="AGR" id="WB:WBGene00011885"/>
<dbReference type="PeptideAtlas" id="Q22624"/>
<proteinExistence type="evidence at protein level"/>
<dbReference type="HOGENOM" id="CLU_271398_0_0_1"/>
<dbReference type="InParanoid" id="Q22624"/>
<feature type="compositionally biased region" description="Low complexity" evidence="1">
    <location>
        <begin position="931"/>
        <end position="940"/>
    </location>
</feature>
<dbReference type="IntAct" id="Q22624">
    <property type="interactions" value="3"/>
</dbReference>